<evidence type="ECO:0000259" key="1">
    <source>
        <dbReference type="PROSITE" id="PS51819"/>
    </source>
</evidence>
<sequence>MKHYLGRVIDHIHLCVSDIEASRRFYRAACHALGLEHTFVDGGEYFSFDEIYVDAATDYVSRIHFAFQAKTHDDVRRFYSDTIEAGGRPNGEPGFRPYHDQYFAAFVLDPDGNNIEAVCDAPTHRSAAAISVERGP</sequence>
<dbReference type="RefSeq" id="WP_306839913.1">
    <property type="nucleotide sequence ID" value="NZ_JAUSRF010000026.1"/>
</dbReference>
<comment type="caution">
    <text evidence="2">The sequence shown here is derived from an EMBL/GenBank/DDBJ whole genome shotgun (WGS) entry which is preliminary data.</text>
</comment>
<dbReference type="InterPro" id="IPR004360">
    <property type="entry name" value="Glyas_Fos-R_dOase_dom"/>
</dbReference>
<dbReference type="Gene3D" id="3.10.180.10">
    <property type="entry name" value="2,3-Dihydroxybiphenyl 1,2-Dioxygenase, domain 1"/>
    <property type="match status" value="1"/>
</dbReference>
<accession>A0ABT9Q272</accession>
<dbReference type="PANTHER" id="PTHR35006:SF2">
    <property type="entry name" value="GLYOXALASE FAMILY PROTEIN (AFU_ORTHOLOGUE AFUA_5G14830)"/>
    <property type="match status" value="1"/>
</dbReference>
<keyword evidence="3" id="KW-1185">Reference proteome</keyword>
<evidence type="ECO:0000313" key="3">
    <source>
        <dbReference type="Proteomes" id="UP001241472"/>
    </source>
</evidence>
<dbReference type="PANTHER" id="PTHR35006">
    <property type="entry name" value="GLYOXALASE FAMILY PROTEIN (AFU_ORTHOLOGUE AFUA_5G14830)"/>
    <property type="match status" value="1"/>
</dbReference>
<dbReference type="PROSITE" id="PS51819">
    <property type="entry name" value="VOC"/>
    <property type="match status" value="1"/>
</dbReference>
<gene>
    <name evidence="2" type="ORF">J2T09_005195</name>
</gene>
<dbReference type="InterPro" id="IPR037523">
    <property type="entry name" value="VOC_core"/>
</dbReference>
<dbReference type="Pfam" id="PF00903">
    <property type="entry name" value="Glyoxalase"/>
    <property type="match status" value="1"/>
</dbReference>
<protein>
    <submittedName>
        <fullName evidence="2">Catechol 2,3-dioxygenase-like lactoylglutathione lyase family enzyme</fullName>
    </submittedName>
</protein>
<dbReference type="CDD" id="cd07262">
    <property type="entry name" value="VOC_like"/>
    <property type="match status" value="1"/>
</dbReference>
<dbReference type="InterPro" id="IPR029068">
    <property type="entry name" value="Glyas_Bleomycin-R_OHBP_Dase"/>
</dbReference>
<dbReference type="SUPFAM" id="SSF54593">
    <property type="entry name" value="Glyoxalase/Bleomycin resistance protein/Dihydroxybiphenyl dioxygenase"/>
    <property type="match status" value="1"/>
</dbReference>
<reference evidence="2 3" key="1">
    <citation type="submission" date="2023-07" db="EMBL/GenBank/DDBJ databases">
        <title>Sorghum-associated microbial communities from plants grown in Nebraska, USA.</title>
        <authorList>
            <person name="Schachtman D."/>
        </authorList>
    </citation>
    <scope>NUCLEOTIDE SEQUENCE [LARGE SCALE GENOMIC DNA]</scope>
    <source>
        <strain evidence="2 3">DS1307</strain>
    </source>
</reference>
<dbReference type="Proteomes" id="UP001241472">
    <property type="component" value="Unassembled WGS sequence"/>
</dbReference>
<dbReference type="EMBL" id="JAUSRF010000026">
    <property type="protein sequence ID" value="MDP9840408.1"/>
    <property type="molecule type" value="Genomic_DNA"/>
</dbReference>
<proteinExistence type="predicted"/>
<name>A0ABT9Q272_9HYPH</name>
<organism evidence="2 3">
    <name type="scientific">Neorhizobium huautlense</name>
    <dbReference type="NCBI Taxonomy" id="67774"/>
    <lineage>
        <taxon>Bacteria</taxon>
        <taxon>Pseudomonadati</taxon>
        <taxon>Pseudomonadota</taxon>
        <taxon>Alphaproteobacteria</taxon>
        <taxon>Hyphomicrobiales</taxon>
        <taxon>Rhizobiaceae</taxon>
        <taxon>Rhizobium/Agrobacterium group</taxon>
        <taxon>Neorhizobium</taxon>
    </lineage>
</organism>
<feature type="domain" description="VOC" evidence="1">
    <location>
        <begin position="8"/>
        <end position="120"/>
    </location>
</feature>
<evidence type="ECO:0000313" key="2">
    <source>
        <dbReference type="EMBL" id="MDP9840408.1"/>
    </source>
</evidence>